<dbReference type="InterPro" id="IPR004701">
    <property type="entry name" value="PTS_EIIA_man-typ"/>
</dbReference>
<dbReference type="eggNOG" id="COG2893">
    <property type="taxonomic scope" value="Bacteria"/>
</dbReference>
<comment type="caution">
    <text evidence="3">The sequence shown here is derived from an EMBL/GenBank/DDBJ whole genome shotgun (WGS) entry which is preliminary data.</text>
</comment>
<organism evidence="3 4">
    <name type="scientific">Collinsella tanakaei YIT 12063</name>
    <dbReference type="NCBI Taxonomy" id="742742"/>
    <lineage>
        <taxon>Bacteria</taxon>
        <taxon>Bacillati</taxon>
        <taxon>Actinomycetota</taxon>
        <taxon>Coriobacteriia</taxon>
        <taxon>Coriobacteriales</taxon>
        <taxon>Coriobacteriaceae</taxon>
        <taxon>Collinsella</taxon>
    </lineage>
</organism>
<name>G1WFN1_9ACTN</name>
<evidence type="ECO:0000313" key="4">
    <source>
        <dbReference type="Proteomes" id="UP000004830"/>
    </source>
</evidence>
<dbReference type="HOGENOM" id="CLU_123235_3_0_11"/>
<dbReference type="GO" id="GO:0009401">
    <property type="term" value="P:phosphoenolpyruvate-dependent sugar phosphotransferase system"/>
    <property type="evidence" value="ECO:0007669"/>
    <property type="project" value="InterPro"/>
</dbReference>
<dbReference type="PROSITE" id="PS51096">
    <property type="entry name" value="PTS_EIIA_TYPE_4"/>
    <property type="match status" value="1"/>
</dbReference>
<dbReference type="PATRIC" id="fig|742742.3.peg.141"/>
<dbReference type="Proteomes" id="UP000004830">
    <property type="component" value="Unassembled WGS sequence"/>
</dbReference>
<dbReference type="PANTHER" id="PTHR33799">
    <property type="entry name" value="PTS PERMEASE-RELATED-RELATED"/>
    <property type="match status" value="1"/>
</dbReference>
<feature type="domain" description="PTS EIIA type-4" evidence="2">
    <location>
        <begin position="1"/>
        <end position="126"/>
    </location>
</feature>
<dbReference type="PANTHER" id="PTHR33799:SF1">
    <property type="entry name" value="PTS SYSTEM MANNOSE-SPECIFIC EIIAB COMPONENT-RELATED"/>
    <property type="match status" value="1"/>
</dbReference>
<evidence type="ECO:0000256" key="1">
    <source>
        <dbReference type="ARBA" id="ARBA00022679"/>
    </source>
</evidence>
<keyword evidence="1" id="KW-0808">Transferase</keyword>
<sequence length="138" mass="15199">MRKLLLASHGPLARAMRETVQMFCGEDSRINVLCAYVDSESMDVEALIDCWEEGREDGDEWVIVTDIYGGSVNNAFMSRLGDQSIRLVAGMSLPLVLEVLVSLDSLDDKGLEDLVDRIGKSGTKLCVVPKEAEADDEF</sequence>
<dbReference type="GO" id="GO:0016020">
    <property type="term" value="C:membrane"/>
    <property type="evidence" value="ECO:0007669"/>
    <property type="project" value="InterPro"/>
</dbReference>
<dbReference type="SUPFAM" id="SSF53062">
    <property type="entry name" value="PTS system fructose IIA component-like"/>
    <property type="match status" value="1"/>
</dbReference>
<dbReference type="GO" id="GO:0016740">
    <property type="term" value="F:transferase activity"/>
    <property type="evidence" value="ECO:0007669"/>
    <property type="project" value="UniProtKB-KW"/>
</dbReference>
<dbReference type="RefSeq" id="WP_009140181.1">
    <property type="nucleotide sequence ID" value="NZ_JH126467.1"/>
</dbReference>
<dbReference type="EMBL" id="ADLS01000003">
    <property type="protein sequence ID" value="EGX68628.1"/>
    <property type="molecule type" value="Genomic_DNA"/>
</dbReference>
<dbReference type="InterPro" id="IPR036662">
    <property type="entry name" value="PTS_EIIA_man-typ_sf"/>
</dbReference>
<dbReference type="STRING" id="742742.HMPREF9452_00144"/>
<dbReference type="Gene3D" id="3.40.50.510">
    <property type="entry name" value="Phosphotransferase system, mannose-type IIA component"/>
    <property type="match status" value="1"/>
</dbReference>
<dbReference type="InterPro" id="IPR051471">
    <property type="entry name" value="Bacterial_PTS_sugar_comp"/>
</dbReference>
<keyword evidence="4" id="KW-1185">Reference proteome</keyword>
<dbReference type="AlphaFoldDB" id="G1WFN1"/>
<dbReference type="OrthoDB" id="6623712at2"/>
<reference evidence="3 4" key="1">
    <citation type="submission" date="2011-06" db="EMBL/GenBank/DDBJ databases">
        <title>The Genome Sequence of Collinsella tanakaei YIT 12063.</title>
        <authorList>
            <consortium name="The Broad Institute Genome Sequencing Platform"/>
            <person name="Earl A."/>
            <person name="Ward D."/>
            <person name="Feldgarden M."/>
            <person name="Gevers D."/>
            <person name="Morotomi M."/>
            <person name="Young S.K."/>
            <person name="Zeng Q."/>
            <person name="Gargeya S."/>
            <person name="Fitzgerald M."/>
            <person name="Haas B."/>
            <person name="Abouelleil A."/>
            <person name="Alvarado L."/>
            <person name="Arachchi H.M."/>
            <person name="Berlin A."/>
            <person name="Brown A."/>
            <person name="Chapman S.B."/>
            <person name="Chen Z."/>
            <person name="Dunbar C."/>
            <person name="Freedman E."/>
            <person name="Gearin G."/>
            <person name="Gellesch M."/>
            <person name="Goldberg J."/>
            <person name="Griggs A."/>
            <person name="Gujja S."/>
            <person name="Heiman D."/>
            <person name="Howarth C."/>
            <person name="Larson L."/>
            <person name="Lui A."/>
            <person name="MacDonald P.J.P."/>
            <person name="Mehta T."/>
            <person name="Montmayeur A."/>
            <person name="Murphy C."/>
            <person name="Neiman D."/>
            <person name="Pearson M."/>
            <person name="Priest M."/>
            <person name="Roberts A."/>
            <person name="Saif S."/>
            <person name="Shea T."/>
            <person name="Shenoy N."/>
            <person name="Sisk P."/>
            <person name="Stolte C."/>
            <person name="Sykes S."/>
            <person name="Wortman J."/>
            <person name="Nusbaum C."/>
            <person name="Birren B."/>
        </authorList>
    </citation>
    <scope>NUCLEOTIDE SEQUENCE [LARGE SCALE GENOMIC DNA]</scope>
    <source>
        <strain evidence="3 4">YIT 12063</strain>
    </source>
</reference>
<evidence type="ECO:0000313" key="3">
    <source>
        <dbReference type="EMBL" id="EGX68628.1"/>
    </source>
</evidence>
<evidence type="ECO:0000259" key="2">
    <source>
        <dbReference type="PROSITE" id="PS51096"/>
    </source>
</evidence>
<dbReference type="GeneID" id="62757934"/>
<protein>
    <recommendedName>
        <fullName evidence="2">PTS EIIA type-4 domain-containing protein</fullName>
    </recommendedName>
</protein>
<accession>G1WFN1</accession>
<gene>
    <name evidence="3" type="ORF">HMPREF9452_00144</name>
</gene>
<dbReference type="Pfam" id="PF03610">
    <property type="entry name" value="EIIA-man"/>
    <property type="match status" value="1"/>
</dbReference>
<proteinExistence type="predicted"/>